<evidence type="ECO:0000256" key="2">
    <source>
        <dbReference type="SAM" id="MobiDB-lite"/>
    </source>
</evidence>
<dbReference type="GO" id="GO:0016020">
    <property type="term" value="C:membrane"/>
    <property type="evidence" value="ECO:0007669"/>
    <property type="project" value="TreeGrafter"/>
</dbReference>
<proteinExistence type="inferred from homology"/>
<evidence type="ECO:0000256" key="3">
    <source>
        <dbReference type="SAM" id="Phobius"/>
    </source>
</evidence>
<dbReference type="Pfam" id="PF12349">
    <property type="entry name" value="Sterol-sensing"/>
    <property type="match status" value="1"/>
</dbReference>
<feature type="transmembrane region" description="Helical" evidence="3">
    <location>
        <begin position="367"/>
        <end position="388"/>
    </location>
</feature>
<dbReference type="InterPro" id="IPR000731">
    <property type="entry name" value="SSD"/>
</dbReference>
<dbReference type="PROSITE" id="PS50156">
    <property type="entry name" value="SSD"/>
    <property type="match status" value="1"/>
</dbReference>
<reference evidence="5" key="1">
    <citation type="submission" date="2020-06" db="EMBL/GenBank/DDBJ databases">
        <authorList>
            <consortium name="Plant Systems Biology data submission"/>
        </authorList>
    </citation>
    <scope>NUCLEOTIDE SEQUENCE</scope>
    <source>
        <strain evidence="5">D6</strain>
    </source>
</reference>
<protein>
    <submittedName>
        <fullName evidence="5">Pick C1-like protein 1</fullName>
    </submittedName>
</protein>
<keyword evidence="3" id="KW-0472">Membrane</keyword>
<dbReference type="EMBL" id="CAICTM010000112">
    <property type="protein sequence ID" value="CAB9501621.1"/>
    <property type="molecule type" value="Genomic_DNA"/>
</dbReference>
<feature type="transmembrane region" description="Helical" evidence="3">
    <location>
        <begin position="334"/>
        <end position="361"/>
    </location>
</feature>
<dbReference type="PANTHER" id="PTHR10796">
    <property type="entry name" value="PATCHED-RELATED"/>
    <property type="match status" value="1"/>
</dbReference>
<feature type="transmembrane region" description="Helical" evidence="3">
    <location>
        <begin position="38"/>
        <end position="57"/>
    </location>
</feature>
<keyword evidence="3" id="KW-0812">Transmembrane</keyword>
<dbReference type="InterPro" id="IPR051697">
    <property type="entry name" value="Patched_domain-protein"/>
</dbReference>
<evidence type="ECO:0000259" key="4">
    <source>
        <dbReference type="PROSITE" id="PS50156"/>
    </source>
</evidence>
<feature type="transmembrane region" description="Helical" evidence="3">
    <location>
        <begin position="544"/>
        <end position="564"/>
    </location>
</feature>
<gene>
    <name evidence="5" type="ORF">SEMRO_113_G056150.1</name>
</gene>
<feature type="compositionally biased region" description="Pro residues" evidence="2">
    <location>
        <begin position="1"/>
        <end position="12"/>
    </location>
</feature>
<comment type="caution">
    <text evidence="5">The sequence shown here is derived from an EMBL/GenBank/DDBJ whole genome shotgun (WGS) entry which is preliminary data.</text>
</comment>
<dbReference type="Gene3D" id="1.20.1640.10">
    <property type="entry name" value="Multidrug efflux transporter AcrB transmembrane domain"/>
    <property type="match status" value="1"/>
</dbReference>
<feature type="transmembrane region" description="Helical" evidence="3">
    <location>
        <begin position="400"/>
        <end position="426"/>
    </location>
</feature>
<keyword evidence="3" id="KW-1133">Transmembrane helix</keyword>
<dbReference type="AlphaFoldDB" id="A0A9N8DGH1"/>
<keyword evidence="6" id="KW-1185">Reference proteome</keyword>
<name>A0A9N8DGH1_9STRA</name>
<feature type="region of interest" description="Disordered" evidence="2">
    <location>
        <begin position="1"/>
        <end position="25"/>
    </location>
</feature>
<feature type="transmembrane region" description="Helical" evidence="3">
    <location>
        <begin position="772"/>
        <end position="791"/>
    </location>
</feature>
<evidence type="ECO:0000313" key="6">
    <source>
        <dbReference type="Proteomes" id="UP001153069"/>
    </source>
</evidence>
<evidence type="ECO:0000256" key="1">
    <source>
        <dbReference type="ARBA" id="ARBA00005585"/>
    </source>
</evidence>
<dbReference type="InterPro" id="IPR053958">
    <property type="entry name" value="HMGCR/SNAP/NPC1-like_SSD"/>
</dbReference>
<evidence type="ECO:0000313" key="5">
    <source>
        <dbReference type="EMBL" id="CAB9501621.1"/>
    </source>
</evidence>
<comment type="similarity">
    <text evidence="1">Belongs to the patched family.</text>
</comment>
<feature type="transmembrane region" description="Helical" evidence="3">
    <location>
        <begin position="824"/>
        <end position="844"/>
    </location>
</feature>
<dbReference type="PANTHER" id="PTHR10796:SF92">
    <property type="entry name" value="PATCHED-RELATED, ISOFORM A"/>
    <property type="match status" value="1"/>
</dbReference>
<feature type="transmembrane region" description="Helical" evidence="3">
    <location>
        <begin position="438"/>
        <end position="461"/>
    </location>
</feature>
<feature type="domain" description="SSD" evidence="4">
    <location>
        <begin position="305"/>
        <end position="461"/>
    </location>
</feature>
<dbReference type="OrthoDB" id="190529at2759"/>
<feature type="transmembrane region" description="Helical" evidence="3">
    <location>
        <begin position="798"/>
        <end position="818"/>
    </location>
</feature>
<sequence length="845" mass="95285">MDIPEIPLPPTKTPAEEVHQPTTATPRRKPVFPLWTAVTQWVHGLITKTVVALALCASRRPKTTVYGITFLSFFLVTVGFFTNFELVLKFDEVFTPTGSQPAMHKDWVYSEEGFPNAVRKVALMMHKEGGNVLTVEAMERVFVGVDTIRQTEGYEELCQQGAYVDFEGVKTCRVLSATGYFDHHKLSVFQEQVHSDQELRQALSPFQFANGSPVYHDSILGNWKKDATGNLTSAESFLVVVEIPDTDDRDEFEDKMLAQLGNLRQEWIEKDEESGYQVLQMDLLTTHAFEVEYQRAIEGDLWLVPLVAIMMCSFVAVTFASYGFGNADTKSRTLLGASSVFTISMSFLAGNGIMFLCGVPFTSITQMLPFVIFGIGLDDTFIITGAYFRMDPGLDVLTRIRITFLEVAHSISLTTITTTFAFLLGLMSSLPGVQWLCLYASTTIFIDFIFQITLFPAFIVLDEQRILAKKRDCCFWLPEKGSDEDEVVHDDTVPAGKDDDAALETDGSVEISTSTENSEGSSKSIPERVMSAYADFLLRPQIKALVLLLFAALFGCCVYSVSLLTQEFKLGDFVPDDSYLKDVYVSFENYASVVRPIAVYFRHIDQTNPDMQAQMIKYVNDLESLEELSGTTVDLAGVEGAPETDVKPFCWVRDFQKLATEFTDQPEFAFIENLTFVEQLDLALAQPTVREIYGQDIIRDDTGNITASRCWLFLTDLDLNSVEAQISLLHKQRAVGEMQPANAGTPKGGWSFFFFDELLFYWESYDVAVQELYFTVISGIIALTVIAFVMIPHWTAVCFVTPMIIVLYTNFLGTLQFFGLHINGIFYICVWWWLVSWWTFYCTFF</sequence>
<feature type="transmembrane region" description="Helical" evidence="3">
    <location>
        <begin position="64"/>
        <end position="84"/>
    </location>
</feature>
<accession>A0A9N8DGH1</accession>
<feature type="transmembrane region" description="Helical" evidence="3">
    <location>
        <begin position="301"/>
        <end position="322"/>
    </location>
</feature>
<dbReference type="Proteomes" id="UP001153069">
    <property type="component" value="Unassembled WGS sequence"/>
</dbReference>
<organism evidence="5 6">
    <name type="scientific">Seminavis robusta</name>
    <dbReference type="NCBI Taxonomy" id="568900"/>
    <lineage>
        <taxon>Eukaryota</taxon>
        <taxon>Sar</taxon>
        <taxon>Stramenopiles</taxon>
        <taxon>Ochrophyta</taxon>
        <taxon>Bacillariophyta</taxon>
        <taxon>Bacillariophyceae</taxon>
        <taxon>Bacillariophycidae</taxon>
        <taxon>Naviculales</taxon>
        <taxon>Naviculaceae</taxon>
        <taxon>Seminavis</taxon>
    </lineage>
</organism>
<dbReference type="SUPFAM" id="SSF82866">
    <property type="entry name" value="Multidrug efflux transporter AcrB transmembrane domain"/>
    <property type="match status" value="1"/>
</dbReference>